<organism evidence="2 3">
    <name type="scientific">Phyllosticta capitalensis</name>
    <dbReference type="NCBI Taxonomy" id="121624"/>
    <lineage>
        <taxon>Eukaryota</taxon>
        <taxon>Fungi</taxon>
        <taxon>Dikarya</taxon>
        <taxon>Ascomycota</taxon>
        <taxon>Pezizomycotina</taxon>
        <taxon>Dothideomycetes</taxon>
        <taxon>Dothideomycetes incertae sedis</taxon>
        <taxon>Botryosphaeriales</taxon>
        <taxon>Phyllostictaceae</taxon>
        <taxon>Phyllosticta</taxon>
    </lineage>
</organism>
<gene>
    <name evidence="2" type="ORF">HDK90DRAFT_465660</name>
</gene>
<proteinExistence type="predicted"/>
<feature type="compositionally biased region" description="Basic and acidic residues" evidence="1">
    <location>
        <begin position="93"/>
        <end position="105"/>
    </location>
</feature>
<feature type="region of interest" description="Disordered" evidence="1">
    <location>
        <begin position="1"/>
        <end position="105"/>
    </location>
</feature>
<name>A0ABR1YPB3_9PEZI</name>
<keyword evidence="3" id="KW-1185">Reference proteome</keyword>
<feature type="compositionally biased region" description="Basic residues" evidence="1">
    <location>
        <begin position="53"/>
        <end position="72"/>
    </location>
</feature>
<comment type="caution">
    <text evidence="2">The sequence shown here is derived from an EMBL/GenBank/DDBJ whole genome shotgun (WGS) entry which is preliminary data.</text>
</comment>
<protein>
    <submittedName>
        <fullName evidence="2">Uncharacterized protein</fullName>
    </submittedName>
</protein>
<evidence type="ECO:0000313" key="2">
    <source>
        <dbReference type="EMBL" id="KAK8235296.1"/>
    </source>
</evidence>
<dbReference type="Proteomes" id="UP001492380">
    <property type="component" value="Unassembled WGS sequence"/>
</dbReference>
<evidence type="ECO:0000313" key="3">
    <source>
        <dbReference type="Proteomes" id="UP001492380"/>
    </source>
</evidence>
<dbReference type="EMBL" id="JBBWRZ010000005">
    <property type="protein sequence ID" value="KAK8235296.1"/>
    <property type="molecule type" value="Genomic_DNA"/>
</dbReference>
<accession>A0ABR1YPB3</accession>
<evidence type="ECO:0000256" key="1">
    <source>
        <dbReference type="SAM" id="MobiDB-lite"/>
    </source>
</evidence>
<sequence>MAPTKRPSPDDARAARKISSAKLPARSTIRHARDSTPFPGMPPPPTSEPESHRKAKAVRRPFLRVPRSKPKPKPSTTTFSEAEEKEFSFFNEPVEKSYTDKAAER</sequence>
<reference evidence="2 3" key="1">
    <citation type="submission" date="2024-04" db="EMBL/GenBank/DDBJ databases">
        <title>Phyllosticta paracitricarpa is synonymous to the EU quarantine fungus P. citricarpa based on phylogenomic analyses.</title>
        <authorList>
            <consortium name="Lawrence Berkeley National Laboratory"/>
            <person name="Van Ingen-Buijs V.A."/>
            <person name="Van Westerhoven A.C."/>
            <person name="Haridas S."/>
            <person name="Skiadas P."/>
            <person name="Martin F."/>
            <person name="Groenewald J.Z."/>
            <person name="Crous P.W."/>
            <person name="Seidl M.F."/>
        </authorList>
    </citation>
    <scope>NUCLEOTIDE SEQUENCE [LARGE SCALE GENOMIC DNA]</scope>
    <source>
        <strain evidence="2 3">CBS 123374</strain>
    </source>
</reference>